<evidence type="ECO:0000313" key="3">
    <source>
        <dbReference type="EMBL" id="AOM82215.1"/>
    </source>
</evidence>
<keyword evidence="2" id="KW-0812">Transmembrane</keyword>
<accession>A0A1D7QTA9</accession>
<dbReference type="Proteomes" id="UP000094463">
    <property type="component" value="Chromosome"/>
</dbReference>
<evidence type="ECO:0000256" key="2">
    <source>
        <dbReference type="SAM" id="Phobius"/>
    </source>
</evidence>
<dbReference type="KEGG" id="bbev:BBEV_0844"/>
<keyword evidence="4" id="KW-1185">Reference proteome</keyword>
<dbReference type="STRING" id="632773.BBEV_0844"/>
<evidence type="ECO:0000313" key="4">
    <source>
        <dbReference type="Proteomes" id="UP000094463"/>
    </source>
</evidence>
<dbReference type="EMBL" id="CP012502">
    <property type="protein sequence ID" value="AOM82215.1"/>
    <property type="molecule type" value="Genomic_DNA"/>
</dbReference>
<dbReference type="AlphaFoldDB" id="A0A1D7QTA9"/>
<reference evidence="3 4" key="1">
    <citation type="submission" date="2015-08" db="EMBL/GenBank/DDBJ databases">
        <title>The complete genome sequence of Bacillus beveridgei MLTeJB.</title>
        <authorList>
            <person name="Hanson T.E."/>
            <person name="Mesa C."/>
            <person name="Basesman S.M."/>
            <person name="Oremland R.S."/>
        </authorList>
    </citation>
    <scope>NUCLEOTIDE SEQUENCE [LARGE SCALE GENOMIC DNA]</scope>
    <source>
        <strain evidence="3 4">MLTeJB</strain>
    </source>
</reference>
<keyword evidence="2" id="KW-0472">Membrane</keyword>
<protein>
    <submittedName>
        <fullName evidence="3">Uncharacterized protein</fullName>
    </submittedName>
</protein>
<keyword evidence="2" id="KW-1133">Transmembrane helix</keyword>
<evidence type="ECO:0000256" key="1">
    <source>
        <dbReference type="SAM" id="MobiDB-lite"/>
    </source>
</evidence>
<name>A0A1D7QTA9_9BACI</name>
<feature type="compositionally biased region" description="Basic and acidic residues" evidence="1">
    <location>
        <begin position="58"/>
        <end position="82"/>
    </location>
</feature>
<organism evidence="3 4">
    <name type="scientific">Salisediminibacterium beveridgei</name>
    <dbReference type="NCBI Taxonomy" id="632773"/>
    <lineage>
        <taxon>Bacteria</taxon>
        <taxon>Bacillati</taxon>
        <taxon>Bacillota</taxon>
        <taxon>Bacilli</taxon>
        <taxon>Bacillales</taxon>
        <taxon>Bacillaceae</taxon>
        <taxon>Salisediminibacterium</taxon>
    </lineage>
</organism>
<proteinExistence type="predicted"/>
<feature type="region of interest" description="Disordered" evidence="1">
    <location>
        <begin position="40"/>
        <end position="82"/>
    </location>
</feature>
<gene>
    <name evidence="3" type="ORF">BBEV_0844</name>
</gene>
<feature type="transmembrane region" description="Helical" evidence="2">
    <location>
        <begin position="12"/>
        <end position="33"/>
    </location>
</feature>
<sequence length="82" mass="9379">MVIALSDPDLLFHRVVSTYVIASVSAAFVLQTIRHKDHYQKLGAPQQNPYSGSAAEEYTQHEVIRDQTEEKRHAESEECRDH</sequence>